<dbReference type="FunFam" id="1.25.40.20:FF:000085">
    <property type="entry name" value="Notch-regulated ankyrin repeat-containing protein A"/>
    <property type="match status" value="1"/>
</dbReference>
<dbReference type="PANTHER" id="PTHR24179">
    <property type="entry name" value="PROTEIN PHOSPHATASE 1 REGULATORY SUBUNIT 12"/>
    <property type="match status" value="1"/>
</dbReference>
<dbReference type="GO" id="GO:0007219">
    <property type="term" value="P:Notch signaling pathway"/>
    <property type="evidence" value="ECO:0007669"/>
    <property type="project" value="UniProtKB-KW"/>
</dbReference>
<name>Q4S3A2_TETNG</name>
<evidence type="ECO:0000256" key="4">
    <source>
        <dbReference type="ARBA" id="ARBA00023043"/>
    </source>
</evidence>
<dbReference type="PROSITE" id="PS50088">
    <property type="entry name" value="ANK_REPEAT"/>
    <property type="match status" value="2"/>
</dbReference>
<keyword evidence="1" id="KW-0217">Developmental protein</keyword>
<feature type="repeat" description="ANK" evidence="7">
    <location>
        <begin position="178"/>
        <end position="210"/>
    </location>
</feature>
<keyword evidence="3" id="KW-0914">Notch signaling pathway</keyword>
<dbReference type="GO" id="GO:0019208">
    <property type="term" value="F:phosphatase regulator activity"/>
    <property type="evidence" value="ECO:0007669"/>
    <property type="project" value="TreeGrafter"/>
</dbReference>
<dbReference type="PROSITE" id="PS50297">
    <property type="entry name" value="ANK_REP_REGION"/>
    <property type="match status" value="2"/>
</dbReference>
<reference evidence="9" key="2">
    <citation type="submission" date="2004-02" db="EMBL/GenBank/DDBJ databases">
        <authorList>
            <consortium name="Genoscope"/>
            <consortium name="Whitehead Institute Centre for Genome Research"/>
        </authorList>
    </citation>
    <scope>NUCLEOTIDE SEQUENCE</scope>
</reference>
<feature type="repeat" description="ANK" evidence="7">
    <location>
        <begin position="211"/>
        <end position="232"/>
    </location>
</feature>
<dbReference type="GO" id="GO:0022407">
    <property type="term" value="P:regulation of cell-cell adhesion"/>
    <property type="evidence" value="ECO:0007669"/>
    <property type="project" value="UniProtKB-ARBA"/>
</dbReference>
<dbReference type="InterPro" id="IPR002110">
    <property type="entry name" value="Ankyrin_rpt"/>
</dbReference>
<sequence>MARMLQQKGFLHDGDADSAQVEERTPGATLGLPRYSQQCQWASLSDLDPDTLTFPGGAPLQLHAVPPGLLRTVPHFYVCTRCGKVFWEGSHFHRVLSMFEEVLHSFLGREKRGFITAGRITAAPPRRAAAMSQADVSTCSAPQRVFQEAVKKGNTKELHSLLQNMTNCEFNVNSFGPEGQTALHQSVIDGNLELVKLLVNFGADIRLANREGWSALHIAAFGGHQDIVLYLITKAKYSSGAR</sequence>
<dbReference type="Pfam" id="PF01927">
    <property type="entry name" value="Mut7-C"/>
    <property type="match status" value="1"/>
</dbReference>
<dbReference type="InterPro" id="IPR036770">
    <property type="entry name" value="Ankyrin_rpt-contain_sf"/>
</dbReference>
<evidence type="ECO:0000313" key="9">
    <source>
        <dbReference type="EMBL" id="CAG04880.1"/>
    </source>
</evidence>
<protein>
    <submittedName>
        <fullName evidence="9">(spotted green pufferfish) hypothetical protein</fullName>
    </submittedName>
</protein>
<comment type="similarity">
    <text evidence="5">Belongs to the NRARP family.</text>
</comment>
<evidence type="ECO:0000256" key="3">
    <source>
        <dbReference type="ARBA" id="ARBA00022976"/>
    </source>
</evidence>
<evidence type="ECO:0000256" key="2">
    <source>
        <dbReference type="ARBA" id="ARBA00022737"/>
    </source>
</evidence>
<evidence type="ECO:0000256" key="6">
    <source>
        <dbReference type="ARBA" id="ARBA00055155"/>
    </source>
</evidence>
<evidence type="ECO:0000259" key="8">
    <source>
        <dbReference type="Pfam" id="PF01927"/>
    </source>
</evidence>
<evidence type="ECO:0000256" key="1">
    <source>
        <dbReference type="ARBA" id="ARBA00022473"/>
    </source>
</evidence>
<reference evidence="9" key="1">
    <citation type="journal article" date="2004" name="Nature">
        <title>Genome duplication in the teleost fish Tetraodon nigroviridis reveals the early vertebrate proto-karyotype.</title>
        <authorList>
            <person name="Jaillon O."/>
            <person name="Aury J.-M."/>
            <person name="Brunet F."/>
            <person name="Petit J.-L."/>
            <person name="Stange-Thomann N."/>
            <person name="Mauceli E."/>
            <person name="Bouneau L."/>
            <person name="Fischer C."/>
            <person name="Ozouf-Costaz C."/>
            <person name="Bernot A."/>
            <person name="Nicaud S."/>
            <person name="Jaffe D."/>
            <person name="Fisher S."/>
            <person name="Lutfalla G."/>
            <person name="Dossat C."/>
            <person name="Segurens B."/>
            <person name="Dasilva C."/>
            <person name="Salanoubat M."/>
            <person name="Levy M."/>
            <person name="Boudet N."/>
            <person name="Castellano S."/>
            <person name="Anthouard V."/>
            <person name="Jubin C."/>
            <person name="Castelli V."/>
            <person name="Katinka M."/>
            <person name="Vacherie B."/>
            <person name="Biemont C."/>
            <person name="Skalli Z."/>
            <person name="Cattolico L."/>
            <person name="Poulain J."/>
            <person name="De Berardinis V."/>
            <person name="Cruaud C."/>
            <person name="Duprat S."/>
            <person name="Brottier P."/>
            <person name="Coutanceau J.-P."/>
            <person name="Gouzy J."/>
            <person name="Parra G."/>
            <person name="Lardier G."/>
            <person name="Chapple C."/>
            <person name="McKernan K.J."/>
            <person name="McEwan P."/>
            <person name="Bosak S."/>
            <person name="Kellis M."/>
            <person name="Volff J.-N."/>
            <person name="Guigo R."/>
            <person name="Zody M.C."/>
            <person name="Mesirov J."/>
            <person name="Lindblad-Toh K."/>
            <person name="Birren B."/>
            <person name="Nusbaum C."/>
            <person name="Kahn D."/>
            <person name="Robinson-Rechavi M."/>
            <person name="Laudet V."/>
            <person name="Schachter V."/>
            <person name="Quetier F."/>
            <person name="Saurin W."/>
            <person name="Scarpelli C."/>
            <person name="Wincker P."/>
            <person name="Lander E.S."/>
            <person name="Weissenbach J."/>
            <person name="Roest Crollius H."/>
        </authorList>
    </citation>
    <scope>NUCLEOTIDE SEQUENCE [LARGE SCALE GENOMIC DNA]</scope>
</reference>
<dbReference type="OrthoDB" id="5314041at2759"/>
<dbReference type="EMBL" id="CAAE01014752">
    <property type="protein sequence ID" value="CAG04880.1"/>
    <property type="molecule type" value="Genomic_DNA"/>
</dbReference>
<evidence type="ECO:0000256" key="7">
    <source>
        <dbReference type="PROSITE-ProRule" id="PRU00023"/>
    </source>
</evidence>
<proteinExistence type="inferred from homology"/>
<gene>
    <name evidence="9" type="ORF">GSTENG00024735001</name>
</gene>
<dbReference type="InterPro" id="IPR051226">
    <property type="entry name" value="PP1_Regulatory_Subunit"/>
</dbReference>
<dbReference type="Gene3D" id="1.25.40.20">
    <property type="entry name" value="Ankyrin repeat-containing domain"/>
    <property type="match status" value="1"/>
</dbReference>
<dbReference type="SMART" id="SM00248">
    <property type="entry name" value="ANK"/>
    <property type="match status" value="2"/>
</dbReference>
<accession>Q4S3A2</accession>
<keyword evidence="4 7" id="KW-0040">ANK repeat</keyword>
<dbReference type="SUPFAM" id="SSF48403">
    <property type="entry name" value="Ankyrin repeat"/>
    <property type="match status" value="1"/>
</dbReference>
<comment type="caution">
    <text evidence="9">The sequence shown here is derived from an EMBL/GenBank/DDBJ whole genome shotgun (WGS) entry which is preliminary data.</text>
</comment>
<dbReference type="GO" id="GO:0001569">
    <property type="term" value="P:branching involved in blood vessel morphogenesis"/>
    <property type="evidence" value="ECO:0007669"/>
    <property type="project" value="UniProtKB-ARBA"/>
</dbReference>
<feature type="domain" description="Mut7-C RNAse" evidence="8">
    <location>
        <begin position="63"/>
        <end position="97"/>
    </location>
</feature>
<comment type="function">
    <text evidence="6">Regulates independently canonical Wnt and Notch signaling by modulating LEF1 and Notch protein turnover. Stabilizes LEF1, a pivotal transcription factor in the Wnt signaling cascade, by blocking its ubiquitination. Involved in angiogenesis; involved in intersegmental vessel patterning during development.</text>
</comment>
<dbReference type="GO" id="GO:0005737">
    <property type="term" value="C:cytoplasm"/>
    <property type="evidence" value="ECO:0007669"/>
    <property type="project" value="TreeGrafter"/>
</dbReference>
<organism evidence="9">
    <name type="scientific">Tetraodon nigroviridis</name>
    <name type="common">Spotted green pufferfish</name>
    <name type="synonym">Chelonodon nigroviridis</name>
    <dbReference type="NCBI Taxonomy" id="99883"/>
    <lineage>
        <taxon>Eukaryota</taxon>
        <taxon>Metazoa</taxon>
        <taxon>Chordata</taxon>
        <taxon>Craniata</taxon>
        <taxon>Vertebrata</taxon>
        <taxon>Euteleostomi</taxon>
        <taxon>Actinopterygii</taxon>
        <taxon>Neopterygii</taxon>
        <taxon>Teleostei</taxon>
        <taxon>Neoteleostei</taxon>
        <taxon>Acanthomorphata</taxon>
        <taxon>Eupercaria</taxon>
        <taxon>Tetraodontiformes</taxon>
        <taxon>Tetradontoidea</taxon>
        <taxon>Tetraodontidae</taxon>
        <taxon>Tetraodon</taxon>
    </lineage>
</organism>
<dbReference type="HOGENOM" id="CLU_000134_41_1_1"/>
<dbReference type="AlphaFoldDB" id="Q4S3A2"/>
<dbReference type="GO" id="GO:0002043">
    <property type="term" value="P:blood vessel endothelial cell proliferation involved in sprouting angiogenesis"/>
    <property type="evidence" value="ECO:0007669"/>
    <property type="project" value="UniProtKB-ARBA"/>
</dbReference>
<dbReference type="GO" id="GO:0004857">
    <property type="term" value="F:enzyme inhibitor activity"/>
    <property type="evidence" value="ECO:0007669"/>
    <property type="project" value="TreeGrafter"/>
</dbReference>
<dbReference type="KEGG" id="tng:GSTEN00024735G001"/>
<dbReference type="Pfam" id="PF12796">
    <property type="entry name" value="Ank_2"/>
    <property type="match status" value="1"/>
</dbReference>
<dbReference type="InterPro" id="IPR002782">
    <property type="entry name" value="Mut7-C_RNAse_dom"/>
</dbReference>
<dbReference type="PANTHER" id="PTHR24179:SF21">
    <property type="entry name" value="MYOSIN BINDING SUBUNIT, ISOFORM O"/>
    <property type="match status" value="1"/>
</dbReference>
<keyword evidence="2" id="KW-0677">Repeat</keyword>
<evidence type="ECO:0000256" key="5">
    <source>
        <dbReference type="ARBA" id="ARBA00038386"/>
    </source>
</evidence>